<feature type="transmembrane region" description="Helical" evidence="6">
    <location>
        <begin position="48"/>
        <end position="66"/>
    </location>
</feature>
<sequence length="517" mass="56525">MKSRQKFYHGTWILTGASLVVKILSAIYRVPLQNIVGDHGYFVYQQVYPFYGLCSAVALVGLPMFVSQIIAEDPTHRQANFIRLQQLAAGLGFLGALSLWFLAPSLARMMGDFRLTPLVQVLAGFYLVAPVLAVGRGNFQGQLQMAPSAVSQVVEQLIRVGVILLAAFFFQKENWNWYQMGLGAHSGALFGAVGALIILFCWPHQANLTPLVNSSAWPVKTLIQRFWTSGFLLSLYGCLLVLFQLVDSVTVFKLLCQAAWTNPAVLKGIFDRGQPLAQLVLVVAVSFGTAVLPELVVLKNSARQELAAAVIHISLFLATAAALGLAALMPAINTLLFRTATASGPLSLYVLAVIFITLATIMNTIMNAEQQKQNWAPLLIALLVKIGANYLLIPSYGLWGVSGATFLASLVLAALIYRRAKLKLKQVLRLPSFLLRLSLVGASLFFGEVAFQFLGLQLGPLTRVLALGEVFLGVLGGVFLVLFLSWRWHLLTAAEWELIPIGSWLLGKMKEEQNALR</sequence>
<evidence type="ECO:0000256" key="2">
    <source>
        <dbReference type="ARBA" id="ARBA00022475"/>
    </source>
</evidence>
<feature type="transmembrane region" description="Helical" evidence="6">
    <location>
        <begin position="309"/>
        <end position="332"/>
    </location>
</feature>
<comment type="caution">
    <text evidence="7">The sequence shown here is derived from an EMBL/GenBank/DDBJ whole genome shotgun (WGS) entry which is preliminary data.</text>
</comment>
<dbReference type="Pfam" id="PF01943">
    <property type="entry name" value="Polysacc_synt"/>
    <property type="match status" value="1"/>
</dbReference>
<dbReference type="Proteomes" id="UP000563523">
    <property type="component" value="Unassembled WGS sequence"/>
</dbReference>
<evidence type="ECO:0000256" key="4">
    <source>
        <dbReference type="ARBA" id="ARBA00022989"/>
    </source>
</evidence>
<evidence type="ECO:0000256" key="1">
    <source>
        <dbReference type="ARBA" id="ARBA00004651"/>
    </source>
</evidence>
<evidence type="ECO:0000313" key="8">
    <source>
        <dbReference type="Proteomes" id="UP000563523"/>
    </source>
</evidence>
<dbReference type="EMBL" id="JABZEC010000003">
    <property type="protein sequence ID" value="NVY96311.1"/>
    <property type="molecule type" value="Genomic_DNA"/>
</dbReference>
<feature type="transmembrane region" description="Helical" evidence="6">
    <location>
        <begin position="399"/>
        <end position="417"/>
    </location>
</feature>
<feature type="transmembrane region" description="Helical" evidence="6">
    <location>
        <begin position="87"/>
        <end position="106"/>
    </location>
</feature>
<feature type="transmembrane region" description="Helical" evidence="6">
    <location>
        <begin position="464"/>
        <end position="484"/>
    </location>
</feature>
<name>A0A850R2S2_9LACO</name>
<evidence type="ECO:0000256" key="6">
    <source>
        <dbReference type="SAM" id="Phobius"/>
    </source>
</evidence>
<gene>
    <name evidence="7" type="ORF">HU830_03880</name>
</gene>
<feature type="transmembrane region" description="Helical" evidence="6">
    <location>
        <begin position="222"/>
        <end position="245"/>
    </location>
</feature>
<feature type="transmembrane region" description="Helical" evidence="6">
    <location>
        <begin position="182"/>
        <end position="202"/>
    </location>
</feature>
<dbReference type="CDD" id="cd13124">
    <property type="entry name" value="MATE_SpoVB_like"/>
    <property type="match status" value="1"/>
</dbReference>
<dbReference type="PANTHER" id="PTHR30250:SF29">
    <property type="entry name" value="POLYSACCHARIDE BIOSYNTHESIS PROTEIN C-TERMINAL DOMAIN-CONTAINING PROTEIN"/>
    <property type="match status" value="1"/>
</dbReference>
<evidence type="ECO:0000313" key="7">
    <source>
        <dbReference type="EMBL" id="NVY96311.1"/>
    </source>
</evidence>
<reference evidence="7 8" key="1">
    <citation type="submission" date="2020-06" db="EMBL/GenBank/DDBJ databases">
        <authorList>
            <person name="Kang J."/>
        </authorList>
    </citation>
    <scope>NUCLEOTIDE SEQUENCE [LARGE SCALE GENOMIC DNA]</scope>
    <source>
        <strain evidence="7 8">DCY120</strain>
    </source>
</reference>
<dbReference type="RefSeq" id="WP_176942477.1">
    <property type="nucleotide sequence ID" value="NZ_JABZEC010000003.1"/>
</dbReference>
<keyword evidence="8" id="KW-1185">Reference proteome</keyword>
<evidence type="ECO:0000256" key="5">
    <source>
        <dbReference type="ARBA" id="ARBA00023136"/>
    </source>
</evidence>
<keyword evidence="3 6" id="KW-0812">Transmembrane</keyword>
<protein>
    <submittedName>
        <fullName evidence="7">Polysaccharide biosynthesis protein</fullName>
    </submittedName>
</protein>
<feature type="transmembrane region" description="Helical" evidence="6">
    <location>
        <begin position="7"/>
        <end position="28"/>
    </location>
</feature>
<comment type="subcellular location">
    <subcellularLocation>
        <location evidence="1">Cell membrane</location>
        <topology evidence="1">Multi-pass membrane protein</topology>
    </subcellularLocation>
</comment>
<feature type="transmembrane region" description="Helical" evidence="6">
    <location>
        <begin position="118"/>
        <end position="137"/>
    </location>
</feature>
<organism evidence="7 8">
    <name type="scientific">Bombilactobacillus apium</name>
    <dbReference type="NCBI Taxonomy" id="2675299"/>
    <lineage>
        <taxon>Bacteria</taxon>
        <taxon>Bacillati</taxon>
        <taxon>Bacillota</taxon>
        <taxon>Bacilli</taxon>
        <taxon>Lactobacillales</taxon>
        <taxon>Lactobacillaceae</taxon>
        <taxon>Bombilactobacillus</taxon>
    </lineage>
</organism>
<accession>A0A850R2S2</accession>
<feature type="transmembrane region" description="Helical" evidence="6">
    <location>
        <begin position="437"/>
        <end position="458"/>
    </location>
</feature>
<dbReference type="PANTHER" id="PTHR30250">
    <property type="entry name" value="PST FAMILY PREDICTED COLANIC ACID TRANSPORTER"/>
    <property type="match status" value="1"/>
</dbReference>
<evidence type="ECO:0000256" key="3">
    <source>
        <dbReference type="ARBA" id="ARBA00022692"/>
    </source>
</evidence>
<keyword evidence="4 6" id="KW-1133">Transmembrane helix</keyword>
<feature type="transmembrane region" description="Helical" evidence="6">
    <location>
        <begin position="375"/>
        <end position="393"/>
    </location>
</feature>
<keyword evidence="2" id="KW-1003">Cell membrane</keyword>
<feature type="transmembrane region" description="Helical" evidence="6">
    <location>
        <begin position="276"/>
        <end position="297"/>
    </location>
</feature>
<keyword evidence="5 6" id="KW-0472">Membrane</keyword>
<dbReference type="GO" id="GO:0005886">
    <property type="term" value="C:plasma membrane"/>
    <property type="evidence" value="ECO:0007669"/>
    <property type="project" value="UniProtKB-SubCell"/>
</dbReference>
<dbReference type="InterPro" id="IPR024923">
    <property type="entry name" value="PG_synth_SpoVB"/>
</dbReference>
<dbReference type="InterPro" id="IPR050833">
    <property type="entry name" value="Poly_Biosynth_Transport"/>
</dbReference>
<feature type="transmembrane region" description="Helical" evidence="6">
    <location>
        <begin position="344"/>
        <end position="363"/>
    </location>
</feature>
<dbReference type="AlphaFoldDB" id="A0A850R2S2"/>
<proteinExistence type="predicted"/>
<dbReference type="InterPro" id="IPR002797">
    <property type="entry name" value="Polysacc_synth"/>
</dbReference>
<feature type="transmembrane region" description="Helical" evidence="6">
    <location>
        <begin position="149"/>
        <end position="170"/>
    </location>
</feature>